<reference evidence="2 3" key="1">
    <citation type="submission" date="2018-06" db="EMBL/GenBank/DDBJ databases">
        <title>Genomic Encyclopedia of Type Strains, Phase IV (KMG-IV): sequencing the most valuable type-strain genomes for metagenomic binning, comparative biology and taxonomic classification.</title>
        <authorList>
            <person name="Goeker M."/>
        </authorList>
    </citation>
    <scope>NUCLEOTIDE SEQUENCE [LARGE SCALE GENOMIC DNA]</scope>
    <source>
        <strain evidence="2 3">DSM 24032</strain>
    </source>
</reference>
<dbReference type="AlphaFoldDB" id="A0A395JSH5"/>
<evidence type="ECO:0000313" key="2">
    <source>
        <dbReference type="EMBL" id="RBP53302.1"/>
    </source>
</evidence>
<evidence type="ECO:0000256" key="1">
    <source>
        <dbReference type="SAM" id="MobiDB-lite"/>
    </source>
</evidence>
<dbReference type="EMBL" id="QNRT01000001">
    <property type="protein sequence ID" value="RBP53302.1"/>
    <property type="molecule type" value="Genomic_DNA"/>
</dbReference>
<feature type="compositionally biased region" description="Polar residues" evidence="1">
    <location>
        <begin position="1"/>
        <end position="15"/>
    </location>
</feature>
<evidence type="ECO:0000313" key="3">
    <source>
        <dbReference type="Proteomes" id="UP000253083"/>
    </source>
</evidence>
<comment type="caution">
    <text evidence="2">The sequence shown here is derived from an EMBL/GenBank/DDBJ whole genome shotgun (WGS) entry which is preliminary data.</text>
</comment>
<gene>
    <name evidence="2" type="ORF">DFR28_101688</name>
</gene>
<name>A0A395JSH5_9GAMM</name>
<keyword evidence="3" id="KW-1185">Reference proteome</keyword>
<proteinExistence type="predicted"/>
<sequence length="64" mass="7207">MASTTKQVGSSNPKNPHTDQRVADSAAILDPESKRIIQHKHWMRVMMEGQSTPDRTYQRANKSG</sequence>
<dbReference type="InParanoid" id="A0A395JSH5"/>
<protein>
    <submittedName>
        <fullName evidence="2">Uncharacterized protein</fullName>
    </submittedName>
</protein>
<dbReference type="Proteomes" id="UP000253083">
    <property type="component" value="Unassembled WGS sequence"/>
</dbReference>
<accession>A0A395JSH5</accession>
<feature type="region of interest" description="Disordered" evidence="1">
    <location>
        <begin position="1"/>
        <end position="33"/>
    </location>
</feature>
<dbReference type="RefSeq" id="WP_113952887.1">
    <property type="nucleotide sequence ID" value="NZ_QNRT01000001.1"/>
</dbReference>
<organism evidence="2 3">
    <name type="scientific">Arenicella xantha</name>
    <dbReference type="NCBI Taxonomy" id="644221"/>
    <lineage>
        <taxon>Bacteria</taxon>
        <taxon>Pseudomonadati</taxon>
        <taxon>Pseudomonadota</taxon>
        <taxon>Gammaproteobacteria</taxon>
        <taxon>Arenicellales</taxon>
        <taxon>Arenicellaceae</taxon>
        <taxon>Arenicella</taxon>
    </lineage>
</organism>